<dbReference type="EMBL" id="BBLT01000005">
    <property type="protein sequence ID" value="GAL85674.1"/>
    <property type="molecule type" value="Genomic_DNA"/>
</dbReference>
<keyword evidence="2" id="KW-0238">DNA-binding</keyword>
<dbReference type="GO" id="GO:0003700">
    <property type="term" value="F:DNA-binding transcription factor activity"/>
    <property type="evidence" value="ECO:0007669"/>
    <property type="project" value="InterPro"/>
</dbReference>
<accession>A0A098LGS7</accession>
<dbReference type="PROSITE" id="PS01124">
    <property type="entry name" value="HTH_ARAC_FAMILY_2"/>
    <property type="match status" value="1"/>
</dbReference>
<evidence type="ECO:0000256" key="1">
    <source>
        <dbReference type="ARBA" id="ARBA00023015"/>
    </source>
</evidence>
<keyword evidence="3" id="KW-0804">Transcription</keyword>
<reference evidence="5 6" key="1">
    <citation type="submission" date="2014-09" db="EMBL/GenBank/DDBJ databases">
        <title>Sporocytophaga myxococcoides PG-01 genome sequencing.</title>
        <authorList>
            <person name="Liu L."/>
            <person name="Gao P.J."/>
            <person name="Chen G.J."/>
            <person name="Wang L.S."/>
        </authorList>
    </citation>
    <scope>NUCLEOTIDE SEQUENCE [LARGE SCALE GENOMIC DNA]</scope>
    <source>
        <strain evidence="5 6">PG-01</strain>
    </source>
</reference>
<dbReference type="PANTHER" id="PTHR43280:SF2">
    <property type="entry name" value="HTH-TYPE TRANSCRIPTIONAL REGULATOR EXSA"/>
    <property type="match status" value="1"/>
</dbReference>
<organism evidence="5 6">
    <name type="scientific">Sporocytophaga myxococcoides</name>
    <dbReference type="NCBI Taxonomy" id="153721"/>
    <lineage>
        <taxon>Bacteria</taxon>
        <taxon>Pseudomonadati</taxon>
        <taxon>Bacteroidota</taxon>
        <taxon>Cytophagia</taxon>
        <taxon>Cytophagales</taxon>
        <taxon>Cytophagaceae</taxon>
        <taxon>Sporocytophaga</taxon>
    </lineage>
</organism>
<dbReference type="InterPro" id="IPR018060">
    <property type="entry name" value="HTH_AraC"/>
</dbReference>
<evidence type="ECO:0000313" key="6">
    <source>
        <dbReference type="Proteomes" id="UP000030185"/>
    </source>
</evidence>
<keyword evidence="1" id="KW-0805">Transcription regulation</keyword>
<evidence type="ECO:0000259" key="4">
    <source>
        <dbReference type="PROSITE" id="PS01124"/>
    </source>
</evidence>
<feature type="domain" description="HTH araC/xylS-type" evidence="4">
    <location>
        <begin position="195"/>
        <end position="293"/>
    </location>
</feature>
<dbReference type="InterPro" id="IPR002818">
    <property type="entry name" value="DJ-1/PfpI"/>
</dbReference>
<dbReference type="GO" id="GO:0043565">
    <property type="term" value="F:sequence-specific DNA binding"/>
    <property type="evidence" value="ECO:0007669"/>
    <property type="project" value="InterPro"/>
</dbReference>
<keyword evidence="6" id="KW-1185">Reference proteome</keyword>
<evidence type="ECO:0000256" key="3">
    <source>
        <dbReference type="ARBA" id="ARBA00023163"/>
    </source>
</evidence>
<comment type="caution">
    <text evidence="5">The sequence shown here is derived from an EMBL/GenBank/DDBJ whole genome shotgun (WGS) entry which is preliminary data.</text>
</comment>
<protein>
    <submittedName>
        <fullName evidence="5">AraC family transcriptional regulator</fullName>
    </submittedName>
</protein>
<dbReference type="Pfam" id="PF01965">
    <property type="entry name" value="DJ-1_PfpI"/>
    <property type="match status" value="1"/>
</dbReference>
<dbReference type="Pfam" id="PF12833">
    <property type="entry name" value="HTH_18"/>
    <property type="match status" value="1"/>
</dbReference>
<dbReference type="Proteomes" id="UP000030185">
    <property type="component" value="Unassembled WGS sequence"/>
</dbReference>
<dbReference type="STRING" id="153721.MYP_2903"/>
<dbReference type="Gene3D" id="3.40.50.880">
    <property type="match status" value="1"/>
</dbReference>
<dbReference type="eggNOG" id="COG4977">
    <property type="taxonomic scope" value="Bacteria"/>
</dbReference>
<sequence>MANEFLVNKGKQPLFKVQLVGIDKEPQVYDSFFRVHPDLTIEDSFKTDLIIIPAVNGDWKQVIEINRDFYPWINKQYHNGGEVASLCVGTFLLASTGLLEGKKCATHWLAEHAFRQMFPEAILVSEKIITDEKGIYCSGGANSFWNLLIYILEKYTDRELSILAAKYFEIEIDRYSQSSFVMFRGQKEHEDEPVRKAQEFIESNFQEKISVDQLSDLFAVGRRSFERRFKKATSNTITEYIQRVKIEAAKKNLETTRKNISEIMFEVGYTDSKAFRDVFRKITGMTPIDYRNKYNKQMVTY</sequence>
<proteinExistence type="predicted"/>
<dbReference type="SUPFAM" id="SSF46689">
    <property type="entry name" value="Homeodomain-like"/>
    <property type="match status" value="2"/>
</dbReference>
<evidence type="ECO:0000256" key="2">
    <source>
        <dbReference type="ARBA" id="ARBA00023125"/>
    </source>
</evidence>
<dbReference type="InterPro" id="IPR029062">
    <property type="entry name" value="Class_I_gatase-like"/>
</dbReference>
<gene>
    <name evidence="5" type="ORF">MYP_2903</name>
</gene>
<dbReference type="SUPFAM" id="SSF52317">
    <property type="entry name" value="Class I glutamine amidotransferase-like"/>
    <property type="match status" value="1"/>
</dbReference>
<name>A0A098LGS7_9BACT</name>
<dbReference type="SMART" id="SM00342">
    <property type="entry name" value="HTH_ARAC"/>
    <property type="match status" value="1"/>
</dbReference>
<dbReference type="Gene3D" id="1.10.10.60">
    <property type="entry name" value="Homeodomain-like"/>
    <property type="match status" value="2"/>
</dbReference>
<dbReference type="PANTHER" id="PTHR43280">
    <property type="entry name" value="ARAC-FAMILY TRANSCRIPTIONAL REGULATOR"/>
    <property type="match status" value="1"/>
</dbReference>
<evidence type="ECO:0000313" key="5">
    <source>
        <dbReference type="EMBL" id="GAL85674.1"/>
    </source>
</evidence>
<dbReference type="InterPro" id="IPR009057">
    <property type="entry name" value="Homeodomain-like_sf"/>
</dbReference>
<dbReference type="AlphaFoldDB" id="A0A098LGS7"/>